<keyword evidence="2" id="KW-0560">Oxidoreductase</keyword>
<dbReference type="KEGG" id="hth:HTH_0387"/>
<dbReference type="InterPro" id="IPR008274">
    <property type="entry name" value="AldOxase/xan_DH_MoCoBD1"/>
</dbReference>
<dbReference type="Pfam" id="PF20256">
    <property type="entry name" value="MoCoBD_2"/>
    <property type="match status" value="1"/>
</dbReference>
<sequence>MVIGQPLRRFEDDRLIRGLGQYVEDIKLPRMAYAVFVRSQVAHGRIKSINTEEAKKAEGVIAVITGQDIKDKVGKNFTAWIVPNSNQVSAEVSSRPLLAVDKVRYVGEPVALVIADSRERAFDAAELVEVEYEELPAVASVEKAIQEGAPLVHEEAPGNIALRWHVKSGDVERVFSEADRIVKQRIYINRAAPVPMEPRACIADYNPATGRLTLWVTSQNPHIHRFYLAVVLGIPEHKIRVIAPDVGGGFGAKIDIYNEELVVSYASILLKRPVKWVETRSEHFVASLHGRDFLAELEFAVKNDGRVLGIRGKSYANMGAYLGTVAPGVATVLHGLILPGPYRIEAFDYVMHGVFTNTMLLDADRGAGRPEAIFLLERMMDLVADELGMDPLELRKKNYLPAGENVQTVTGLSYDSIDFGKVLKKFEEVVDYKALRDMQKKAREEGRYIGIGIVSSIDICGFAPSPVVGAVGLQAGQWESAVVRVHPTGKVTVLSGAHSHGQGGDTTYAQIVADVLGVPVDAIEVLHGDTDMIPMGWGTYGSRGTSTGGSAVYKAAEKVREKGRLIAAHMLGTRPEDVEFSEGIYYLKTDPSKKVSIQDVALQANVAWNLPPGVEPGLEAEAFFDPPNFTFPFGIHCCVVEVMPDTGEVKFLKYVAVDDAGRIINPLLAEAQIQGGIVHGIGHAMYENIVYTEDGQLLTGSFNEYALPKAHLIPKMETYFTETPSPANPLGAKGIGEEGAIAGQIAVANAIIDAIKPFGVKHLDGPYTPSRIWRAINKLEV</sequence>
<dbReference type="InterPro" id="IPR037165">
    <property type="entry name" value="AldOxase/xan_DH_Mopterin-bd_sf"/>
</dbReference>
<protein>
    <submittedName>
        <fullName evidence="5">Carbon monoxide dehydrogenase large subunit</fullName>
    </submittedName>
</protein>
<dbReference type="Gene3D" id="3.30.365.10">
    <property type="entry name" value="Aldehyde oxidase/xanthine dehydrogenase, molybdopterin binding domain"/>
    <property type="match status" value="4"/>
</dbReference>
<dbReference type="AlphaFoldDB" id="D3DGA0"/>
<evidence type="ECO:0000256" key="3">
    <source>
        <dbReference type="ARBA" id="ARBA00053029"/>
    </source>
</evidence>
<dbReference type="Pfam" id="PF02738">
    <property type="entry name" value="MoCoBD_1"/>
    <property type="match status" value="1"/>
</dbReference>
<name>D3DGA0_HYDTT</name>
<evidence type="ECO:0000256" key="2">
    <source>
        <dbReference type="ARBA" id="ARBA00023002"/>
    </source>
</evidence>
<evidence type="ECO:0000256" key="1">
    <source>
        <dbReference type="ARBA" id="ARBA00022505"/>
    </source>
</evidence>
<evidence type="ECO:0000313" key="5">
    <source>
        <dbReference type="EMBL" id="BAI68852.1"/>
    </source>
</evidence>
<dbReference type="PANTHER" id="PTHR11908">
    <property type="entry name" value="XANTHINE DEHYDROGENASE"/>
    <property type="match status" value="1"/>
</dbReference>
<evidence type="ECO:0000259" key="4">
    <source>
        <dbReference type="SMART" id="SM01008"/>
    </source>
</evidence>
<dbReference type="STRING" id="608538.HTH_0387"/>
<dbReference type="Proteomes" id="UP000002574">
    <property type="component" value="Chromosome"/>
</dbReference>
<dbReference type="GO" id="GO:0016491">
    <property type="term" value="F:oxidoreductase activity"/>
    <property type="evidence" value="ECO:0007669"/>
    <property type="project" value="UniProtKB-KW"/>
</dbReference>
<dbReference type="SUPFAM" id="SSF56003">
    <property type="entry name" value="Molybdenum cofactor-binding domain"/>
    <property type="match status" value="1"/>
</dbReference>
<dbReference type="KEGG" id="hte:Hydth_0385"/>
<dbReference type="RefSeq" id="WP_012963035.1">
    <property type="nucleotide sequence ID" value="NC_013799.1"/>
</dbReference>
<dbReference type="InterPro" id="IPR046867">
    <property type="entry name" value="AldOxase/xan_DH_MoCoBD2"/>
</dbReference>
<dbReference type="SMART" id="SM01008">
    <property type="entry name" value="Ald_Xan_dh_C"/>
    <property type="match status" value="1"/>
</dbReference>
<dbReference type="SUPFAM" id="SSF54665">
    <property type="entry name" value="CO dehydrogenase molybdoprotein N-domain-like"/>
    <property type="match status" value="1"/>
</dbReference>
<dbReference type="InterPro" id="IPR036856">
    <property type="entry name" value="Ald_Oxase/Xan_DH_a/b_sf"/>
</dbReference>
<reference evidence="5 6" key="1">
    <citation type="journal article" date="2010" name="J. Bacteriol.">
        <title>Complete genome sequence of the thermophilic, obligately chemolithoautotrophic hydrogen-oxidizing bacterium Hydrogenobacter thermophilus TK-6.</title>
        <authorList>
            <person name="Arai H."/>
            <person name="Kanbe H."/>
            <person name="Ishii M."/>
            <person name="Igarashi Y."/>
        </authorList>
    </citation>
    <scope>NUCLEOTIDE SEQUENCE [LARGE SCALE GENOMIC DNA]</scope>
    <source>
        <strain evidence="6">DSM 6534 / IAM 12695 / TK-6</strain>
    </source>
</reference>
<dbReference type="Gene3D" id="3.90.1170.50">
    <property type="entry name" value="Aldehyde oxidase/xanthine dehydrogenase, a/b hammerhead"/>
    <property type="match status" value="1"/>
</dbReference>
<accession>D3DGA0</accession>
<dbReference type="GO" id="GO:0005506">
    <property type="term" value="F:iron ion binding"/>
    <property type="evidence" value="ECO:0007669"/>
    <property type="project" value="InterPro"/>
</dbReference>
<dbReference type="InterPro" id="IPR016208">
    <property type="entry name" value="Ald_Oxase/xanthine_DH-like"/>
</dbReference>
<dbReference type="OrthoDB" id="9759791at2"/>
<proteinExistence type="predicted"/>
<gene>
    <name evidence="5" type="primary">coxL</name>
    <name evidence="5" type="ordered locus">HTH_0387</name>
</gene>
<dbReference type="PANTHER" id="PTHR11908:SF132">
    <property type="entry name" value="ALDEHYDE OXIDASE 1-RELATED"/>
    <property type="match status" value="1"/>
</dbReference>
<comment type="cofactor">
    <cofactor evidence="3">
        <name>Mo-molybdopterin cytosine dinucleotide</name>
        <dbReference type="ChEBI" id="CHEBI:71308"/>
    </cofactor>
</comment>
<dbReference type="FunFam" id="3.30.365.10:FF:000001">
    <property type="entry name" value="Xanthine dehydrogenase oxidase"/>
    <property type="match status" value="1"/>
</dbReference>
<keyword evidence="6" id="KW-1185">Reference proteome</keyword>
<evidence type="ECO:0000313" key="6">
    <source>
        <dbReference type="Proteomes" id="UP000002574"/>
    </source>
</evidence>
<keyword evidence="1" id="KW-0500">Molybdenum</keyword>
<dbReference type="EMBL" id="AP011112">
    <property type="protein sequence ID" value="BAI68852.1"/>
    <property type="molecule type" value="Genomic_DNA"/>
</dbReference>
<dbReference type="PATRIC" id="fig|608538.5.peg.388"/>
<dbReference type="Pfam" id="PF01315">
    <property type="entry name" value="Ald_Xan_dh_C"/>
    <property type="match status" value="1"/>
</dbReference>
<organism evidence="5 6">
    <name type="scientific">Hydrogenobacter thermophilus (strain DSM 6534 / IAM 12695 / TK-6)</name>
    <dbReference type="NCBI Taxonomy" id="608538"/>
    <lineage>
        <taxon>Bacteria</taxon>
        <taxon>Pseudomonadati</taxon>
        <taxon>Aquificota</taxon>
        <taxon>Aquificia</taxon>
        <taxon>Aquificales</taxon>
        <taxon>Aquificaceae</taxon>
        <taxon>Hydrogenobacter</taxon>
    </lineage>
</organism>
<feature type="domain" description="Aldehyde oxidase/xanthine dehydrogenase a/b hammerhead" evidence="4">
    <location>
        <begin position="17"/>
        <end position="136"/>
    </location>
</feature>
<dbReference type="eggNOG" id="COG1529">
    <property type="taxonomic scope" value="Bacteria"/>
</dbReference>
<dbReference type="InterPro" id="IPR000674">
    <property type="entry name" value="Ald_Oxase/Xan_DH_a/b"/>
</dbReference>